<keyword evidence="2" id="KW-0812">Transmembrane</keyword>
<reference evidence="3 4" key="1">
    <citation type="submission" date="2022-09" db="EMBL/GenBank/DDBJ databases">
        <authorList>
            <person name="Palmer J.M."/>
        </authorList>
    </citation>
    <scope>NUCLEOTIDE SEQUENCE [LARGE SCALE GENOMIC DNA]</scope>
    <source>
        <strain evidence="3 4">DSM 7382</strain>
    </source>
</reference>
<evidence type="ECO:0000313" key="3">
    <source>
        <dbReference type="EMBL" id="KAK7680041.1"/>
    </source>
</evidence>
<feature type="transmembrane region" description="Helical" evidence="2">
    <location>
        <begin position="293"/>
        <end position="312"/>
    </location>
</feature>
<protein>
    <submittedName>
        <fullName evidence="3">Uncharacterized protein</fullName>
    </submittedName>
</protein>
<evidence type="ECO:0000256" key="2">
    <source>
        <dbReference type="SAM" id="Phobius"/>
    </source>
</evidence>
<feature type="compositionally biased region" description="Basic and acidic residues" evidence="1">
    <location>
        <begin position="347"/>
        <end position="358"/>
    </location>
</feature>
<feature type="transmembrane region" description="Helical" evidence="2">
    <location>
        <begin position="184"/>
        <end position="210"/>
    </location>
</feature>
<comment type="caution">
    <text evidence="3">The sequence shown here is derived from an EMBL/GenBank/DDBJ whole genome shotgun (WGS) entry which is preliminary data.</text>
</comment>
<feature type="region of interest" description="Disordered" evidence="1">
    <location>
        <begin position="334"/>
        <end position="358"/>
    </location>
</feature>
<keyword evidence="4" id="KW-1185">Reference proteome</keyword>
<name>A0AAW0FRS2_9APHY</name>
<evidence type="ECO:0000256" key="1">
    <source>
        <dbReference type="SAM" id="MobiDB-lite"/>
    </source>
</evidence>
<keyword evidence="2" id="KW-1133">Transmembrane helix</keyword>
<evidence type="ECO:0000313" key="4">
    <source>
        <dbReference type="Proteomes" id="UP001385951"/>
    </source>
</evidence>
<keyword evidence="2" id="KW-0472">Membrane</keyword>
<feature type="transmembrane region" description="Helical" evidence="2">
    <location>
        <begin position="42"/>
        <end position="71"/>
    </location>
</feature>
<accession>A0AAW0FRS2</accession>
<feature type="transmembrane region" description="Helical" evidence="2">
    <location>
        <begin position="149"/>
        <end position="168"/>
    </location>
</feature>
<sequence>MSFLTPLKQFISNVVLPPGKVLSTSSQTAYCFLIGTKSLPRIIVATLVSACIGFVLQLIAGIVCLRALWILRRKSKSRLVDYLMFHTLALAIVNTIGLVTAVLAFWWLFGPMEIWNTDRWAKRCTPAEHFDDASSEIEQLFARLKTISLTSNVAFGISGLLTDAMLIWRCRQIWTFTSFPRPDFIIFIPIILLVGSMVVFAWSCVAALFQGILAEIYFANTLALNIILTSLIVLRLWQCKVQLREVLGVEHGQHYNILSLVFVESAFMNAVCSILLLASLLSVSKSPTVGLMFAVWIAITPAIQACSSYLIIYRGTKGWYGSWSNNATVTNPSTVAFGTPPPSSSRAFERSEDGLGED</sequence>
<proteinExistence type="predicted"/>
<feature type="transmembrane region" description="Helical" evidence="2">
    <location>
        <begin position="216"/>
        <end position="237"/>
    </location>
</feature>
<organism evidence="3 4">
    <name type="scientific">Cerrena zonata</name>
    <dbReference type="NCBI Taxonomy" id="2478898"/>
    <lineage>
        <taxon>Eukaryota</taxon>
        <taxon>Fungi</taxon>
        <taxon>Dikarya</taxon>
        <taxon>Basidiomycota</taxon>
        <taxon>Agaricomycotina</taxon>
        <taxon>Agaricomycetes</taxon>
        <taxon>Polyporales</taxon>
        <taxon>Cerrenaceae</taxon>
        <taxon>Cerrena</taxon>
    </lineage>
</organism>
<dbReference type="Proteomes" id="UP001385951">
    <property type="component" value="Unassembled WGS sequence"/>
</dbReference>
<feature type="transmembrane region" description="Helical" evidence="2">
    <location>
        <begin position="257"/>
        <end position="281"/>
    </location>
</feature>
<dbReference type="AlphaFoldDB" id="A0AAW0FRS2"/>
<gene>
    <name evidence="3" type="ORF">QCA50_016987</name>
</gene>
<dbReference type="EMBL" id="JASBNA010000053">
    <property type="protein sequence ID" value="KAK7680041.1"/>
    <property type="molecule type" value="Genomic_DNA"/>
</dbReference>
<feature type="transmembrane region" description="Helical" evidence="2">
    <location>
        <begin position="83"/>
        <end position="109"/>
    </location>
</feature>